<dbReference type="InterPro" id="IPR010730">
    <property type="entry name" value="HET"/>
</dbReference>
<sequence length="564" mass="63153">MEERKSGIPTYSLLCKSKASSPVEPQQLWYPLTVTENLHAFLHKTRDDEAHAVDSYWIDAICINQEDPEERTCQVTMMATIYQSAHIVHAWLGEEDNDTGPAFELIKVLAKRIQGRQKAERINCLKDVTPRAVSSGELRAKHALFADLSAWKSMARFFQRTYFTRVWTIQEIKLARKLRALCGSHAVDWGDIIKVSEFLTLSPWTRWISDFITDSHHTNHAVPNILETEKMAGDLLYALIRCRRFMAGDPRDKVYALLGVVGDSVRGKSRLEPVYSGRSVTETYTLAAVQILEDSDDLLLLSCVEGSDPDLPSWVPDWRCNKVLGLGVIGYLRFSAAANLPRTLHINERDACLTVKGLCLDRITAIGESKRDILTGKPFPNWLSIFNALSDVYHTGQSRSEVFWRTLLTDTAGVHPWHPAPCSYRSAHVSWITSKLSEHTGNPTSANNVTSFAASETSGPLPCTLHAECRESSTYSIDSVDYETAFSHAVHLRLFLTDNQYLGLGSESIQKGDAVWILAGSRVPLILREVRPTTFRVVGVSYLHGFMDGEALDSTPLLSEITIE</sequence>
<dbReference type="Pfam" id="PF26639">
    <property type="entry name" value="Het-6_barrel"/>
    <property type="match status" value="1"/>
</dbReference>
<dbReference type="Pfam" id="PF06985">
    <property type="entry name" value="HET"/>
    <property type="match status" value="1"/>
</dbReference>
<dbReference type="InterPro" id="IPR052895">
    <property type="entry name" value="HetReg/Transcr_Mod"/>
</dbReference>
<protein>
    <recommendedName>
        <fullName evidence="1">Heterokaryon incompatibility domain-containing protein</fullName>
    </recommendedName>
</protein>
<gene>
    <name evidence="2" type="ORF">PTTW11_02799</name>
</gene>
<reference evidence="2" key="1">
    <citation type="submission" date="2021-02" db="EMBL/GenBank/DDBJ databases">
        <authorList>
            <person name="Syme A R."/>
            <person name="Syme A R."/>
            <person name="Moolhuijzen P."/>
        </authorList>
    </citation>
    <scope>NUCLEOTIDE SEQUENCE</scope>
    <source>
        <strain evidence="2">W1-1</strain>
    </source>
</reference>
<feature type="domain" description="Heterokaryon incompatibility" evidence="1">
    <location>
        <begin position="31"/>
        <end position="171"/>
    </location>
</feature>
<dbReference type="PANTHER" id="PTHR24148">
    <property type="entry name" value="ANKYRIN REPEAT DOMAIN-CONTAINING PROTEIN 39 HOMOLOG-RELATED"/>
    <property type="match status" value="1"/>
</dbReference>
<accession>A0A6S6VTA0</accession>
<organism evidence="2 3">
    <name type="scientific">Pyrenophora teres f. teres</name>
    <dbReference type="NCBI Taxonomy" id="97479"/>
    <lineage>
        <taxon>Eukaryota</taxon>
        <taxon>Fungi</taxon>
        <taxon>Dikarya</taxon>
        <taxon>Ascomycota</taxon>
        <taxon>Pezizomycotina</taxon>
        <taxon>Dothideomycetes</taxon>
        <taxon>Pleosporomycetidae</taxon>
        <taxon>Pleosporales</taxon>
        <taxon>Pleosporineae</taxon>
        <taxon>Pleosporaceae</taxon>
        <taxon>Pyrenophora</taxon>
    </lineage>
</organism>
<evidence type="ECO:0000313" key="2">
    <source>
        <dbReference type="EMBL" id="CAE7015437.1"/>
    </source>
</evidence>
<proteinExistence type="predicted"/>
<evidence type="ECO:0000313" key="3">
    <source>
        <dbReference type="Proteomes" id="UP000472372"/>
    </source>
</evidence>
<evidence type="ECO:0000259" key="1">
    <source>
        <dbReference type="Pfam" id="PF06985"/>
    </source>
</evidence>
<dbReference type="Proteomes" id="UP000472372">
    <property type="component" value="Chromosome 2"/>
</dbReference>
<dbReference type="EMBL" id="HG992978">
    <property type="protein sequence ID" value="CAE7015437.1"/>
    <property type="molecule type" value="Genomic_DNA"/>
</dbReference>
<dbReference type="PANTHER" id="PTHR24148:SF73">
    <property type="entry name" value="HET DOMAIN PROTEIN (AFU_ORTHOLOGUE AFUA_8G01020)"/>
    <property type="match status" value="1"/>
</dbReference>
<dbReference type="AlphaFoldDB" id="A0A6S6VTA0"/>
<name>A0A6S6VTA0_9PLEO</name>